<dbReference type="AlphaFoldDB" id="A0A226DER2"/>
<keyword evidence="3" id="KW-0862">Zinc</keyword>
<accession>A0A226DER2</accession>
<proteinExistence type="predicted"/>
<reference evidence="6 8" key="1">
    <citation type="submission" date="2015-12" db="EMBL/GenBank/DDBJ databases">
        <title>The genome of Folsomia candida.</title>
        <authorList>
            <person name="Faddeeva A."/>
            <person name="Derks M.F."/>
            <person name="Anvar Y."/>
            <person name="Smit S."/>
            <person name="Van Straalen N."/>
            <person name="Roelofs D."/>
        </authorList>
    </citation>
    <scope>NUCLEOTIDE SEQUENCE [LARGE SCALE GENOMIC DNA]</scope>
    <source>
        <strain evidence="6 8">VU population</strain>
        <tissue evidence="6">Whole body</tissue>
    </source>
</reference>
<name>A0A226DER2_FOLCA</name>
<gene>
    <name evidence="6" type="ORF">Fcan01_21907</name>
    <name evidence="7" type="ORF">Fcan01_21909</name>
</gene>
<evidence type="ECO:0000313" key="7">
    <source>
        <dbReference type="EMBL" id="OXA43199.1"/>
    </source>
</evidence>
<keyword evidence="8" id="KW-1185">Reference proteome</keyword>
<dbReference type="InterPro" id="IPR007588">
    <property type="entry name" value="Znf_FLYWCH"/>
</dbReference>
<feature type="compositionally biased region" description="Low complexity" evidence="4">
    <location>
        <begin position="167"/>
        <end position="178"/>
    </location>
</feature>
<evidence type="ECO:0000259" key="5">
    <source>
        <dbReference type="Pfam" id="PF04500"/>
    </source>
</evidence>
<organism evidence="6 8">
    <name type="scientific">Folsomia candida</name>
    <name type="common">Springtail</name>
    <dbReference type="NCBI Taxonomy" id="158441"/>
    <lineage>
        <taxon>Eukaryota</taxon>
        <taxon>Metazoa</taxon>
        <taxon>Ecdysozoa</taxon>
        <taxon>Arthropoda</taxon>
        <taxon>Hexapoda</taxon>
        <taxon>Collembola</taxon>
        <taxon>Entomobryomorpha</taxon>
        <taxon>Isotomoidea</taxon>
        <taxon>Isotomidae</taxon>
        <taxon>Proisotominae</taxon>
        <taxon>Folsomia</taxon>
    </lineage>
</organism>
<comment type="caution">
    <text evidence="6">The sequence shown here is derived from an EMBL/GenBank/DDBJ whole genome shotgun (WGS) entry which is preliminary data.</text>
</comment>
<protein>
    <recommendedName>
        <fullName evidence="5">FLYWCH-type domain-containing protein</fullName>
    </recommendedName>
</protein>
<feature type="region of interest" description="Disordered" evidence="4">
    <location>
        <begin position="106"/>
        <end position="125"/>
    </location>
</feature>
<feature type="compositionally biased region" description="Acidic residues" evidence="4">
    <location>
        <begin position="116"/>
        <end position="125"/>
    </location>
</feature>
<evidence type="ECO:0000313" key="8">
    <source>
        <dbReference type="Proteomes" id="UP000198287"/>
    </source>
</evidence>
<keyword evidence="2" id="KW-0863">Zinc-finger</keyword>
<evidence type="ECO:0000256" key="1">
    <source>
        <dbReference type="ARBA" id="ARBA00022723"/>
    </source>
</evidence>
<dbReference type="Pfam" id="PF04500">
    <property type="entry name" value="FLYWCH"/>
    <property type="match status" value="1"/>
</dbReference>
<dbReference type="GO" id="GO:0008270">
    <property type="term" value="F:zinc ion binding"/>
    <property type="evidence" value="ECO:0007669"/>
    <property type="project" value="UniProtKB-KW"/>
</dbReference>
<keyword evidence="1" id="KW-0479">Metal-binding</keyword>
<dbReference type="EMBL" id="LNIX01000023">
    <property type="protein sequence ID" value="OXA43197.1"/>
    <property type="molecule type" value="Genomic_DNA"/>
</dbReference>
<feature type="region of interest" description="Disordered" evidence="4">
    <location>
        <begin position="39"/>
        <end position="84"/>
    </location>
</feature>
<sequence length="260" mass="29582">MDYHTLLEKVQHLTTTLSHLQEFIDIKFDLDFKEFLRKKHSPPGSTPQTGNERSKSYQVSPPQTEPNNDTFEPEVPNSNGIQHENDVKVEVIETFPYYEAVLESNEGSPGQFFGNDENEDANQDEDDNLEDMEVDKFSIDPLSFTPATSGLPRWKTQTTPANKKSSLRPSRLSLQRPPAGDPLRHAQYGIWYKMSAKGNEKLVYNSYEYSFKRCREARRTSGRIMDWTCVKKNHGCGARISQTEDGTPTVVASAHNHDVP</sequence>
<evidence type="ECO:0000313" key="6">
    <source>
        <dbReference type="EMBL" id="OXA43197.1"/>
    </source>
</evidence>
<evidence type="ECO:0000256" key="4">
    <source>
        <dbReference type="SAM" id="MobiDB-lite"/>
    </source>
</evidence>
<feature type="compositionally biased region" description="Polar residues" evidence="4">
    <location>
        <begin position="155"/>
        <end position="164"/>
    </location>
</feature>
<feature type="region of interest" description="Disordered" evidence="4">
    <location>
        <begin position="147"/>
        <end position="179"/>
    </location>
</feature>
<evidence type="ECO:0000256" key="3">
    <source>
        <dbReference type="ARBA" id="ARBA00022833"/>
    </source>
</evidence>
<dbReference type="Gene3D" id="2.20.25.240">
    <property type="match status" value="1"/>
</dbReference>
<dbReference type="Proteomes" id="UP000198287">
    <property type="component" value="Unassembled WGS sequence"/>
</dbReference>
<feature type="compositionally biased region" description="Polar residues" evidence="4">
    <location>
        <begin position="46"/>
        <end position="82"/>
    </location>
</feature>
<feature type="domain" description="FLYWCH-type" evidence="5">
    <location>
        <begin position="193"/>
        <end position="257"/>
    </location>
</feature>
<dbReference type="EMBL" id="LNIX01000023">
    <property type="protein sequence ID" value="OXA43199.1"/>
    <property type="molecule type" value="Genomic_DNA"/>
</dbReference>
<evidence type="ECO:0000256" key="2">
    <source>
        <dbReference type="ARBA" id="ARBA00022771"/>
    </source>
</evidence>